<name>A0ABV1HHN6_9FIRM</name>
<dbReference type="Proteomes" id="UP001437460">
    <property type="component" value="Unassembled WGS sequence"/>
</dbReference>
<evidence type="ECO:0000313" key="2">
    <source>
        <dbReference type="Proteomes" id="UP001437460"/>
    </source>
</evidence>
<comment type="caution">
    <text evidence="1">The sequence shown here is derived from an EMBL/GenBank/DDBJ whole genome shotgun (WGS) entry which is preliminary data.</text>
</comment>
<dbReference type="Pfam" id="PF12994">
    <property type="entry name" value="DUF3878"/>
    <property type="match status" value="1"/>
</dbReference>
<proteinExistence type="predicted"/>
<dbReference type="RefSeq" id="WP_349228259.1">
    <property type="nucleotide sequence ID" value="NZ_JBBMFJ010000002.1"/>
</dbReference>
<keyword evidence="2" id="KW-1185">Reference proteome</keyword>
<sequence>MNAYRMLEILGEQNQFELLEGENGYHTPQDIRLVYLMNDAAECFLTFRNARITGEYLPDYSGELGTRLDRNEERSSLVVHQGHNVFTIFFETLEAEYELYNYGEIGHFWVKGYEYLRQLEYRIAILWDKFEYMGEDCCGELEAKLAWLAKFPPLNFTCYPSVPPQYLPDREDGWQLAPEALEIMMDLAKEAGDASLLRALELYGKHSGRWMTKYIAMLLHWKKHAKTVDLLTEKLKQAASVHPCRSFGPERDAQYALIMKAARAGQQALAEKGIQSVVLREEPFVHASDTLDFKSHLMIWMPGILNRKTEIRTFTYEKTKHKNSASARP</sequence>
<dbReference type="InterPro" id="IPR024538">
    <property type="entry name" value="DUF3878"/>
</dbReference>
<protein>
    <submittedName>
        <fullName evidence="1">DUF3878 family protein</fullName>
    </submittedName>
</protein>
<organism evidence="1 2">
    <name type="scientific">Ventrimonas faecis</name>
    <dbReference type="NCBI Taxonomy" id="3133170"/>
    <lineage>
        <taxon>Bacteria</taxon>
        <taxon>Bacillati</taxon>
        <taxon>Bacillota</taxon>
        <taxon>Clostridia</taxon>
        <taxon>Lachnospirales</taxon>
        <taxon>Lachnospiraceae</taxon>
        <taxon>Ventrimonas</taxon>
    </lineage>
</organism>
<dbReference type="EMBL" id="JBBMFJ010000002">
    <property type="protein sequence ID" value="MEQ2561815.1"/>
    <property type="molecule type" value="Genomic_DNA"/>
</dbReference>
<accession>A0ABV1HHN6</accession>
<reference evidence="1 2" key="1">
    <citation type="submission" date="2024-03" db="EMBL/GenBank/DDBJ databases">
        <title>Human intestinal bacterial collection.</title>
        <authorList>
            <person name="Pauvert C."/>
            <person name="Hitch T.C.A."/>
            <person name="Clavel T."/>
        </authorList>
    </citation>
    <scope>NUCLEOTIDE SEQUENCE [LARGE SCALE GENOMIC DNA]</scope>
    <source>
        <strain evidence="1 2">CLA-AP-H27</strain>
    </source>
</reference>
<gene>
    <name evidence="1" type="ORF">WMO41_01240</name>
</gene>
<evidence type="ECO:0000313" key="1">
    <source>
        <dbReference type="EMBL" id="MEQ2561815.1"/>
    </source>
</evidence>